<feature type="region of interest" description="Disordered" evidence="1">
    <location>
        <begin position="45"/>
        <end position="64"/>
    </location>
</feature>
<sequence length="64" mass="7512">MSKIQHKHSRNIWRPLNRKSQILVTIAALAVAVFQIYFWHSRLTHQQPPSHNKTSSHLSNERGK</sequence>
<dbReference type="Proteomes" id="UP000076925">
    <property type="component" value="Unassembled WGS sequence"/>
</dbReference>
<dbReference type="AlphaFoldDB" id="A0A139X834"/>
<feature type="transmembrane region" description="Helical" evidence="2">
    <location>
        <begin position="21"/>
        <end position="40"/>
    </location>
</feature>
<proteinExistence type="predicted"/>
<accession>A0A139X834</accession>
<dbReference type="STRING" id="128403.WA1_24515"/>
<evidence type="ECO:0000313" key="4">
    <source>
        <dbReference type="Proteomes" id="UP000076925"/>
    </source>
</evidence>
<keyword evidence="2" id="KW-1133">Transmembrane helix</keyword>
<dbReference type="EMBL" id="ANNX02000026">
    <property type="protein sequence ID" value="KYC40792.1"/>
    <property type="molecule type" value="Genomic_DNA"/>
</dbReference>
<evidence type="ECO:0000313" key="3">
    <source>
        <dbReference type="EMBL" id="KYC40792.1"/>
    </source>
</evidence>
<gene>
    <name evidence="3" type="ORF">WA1_24515</name>
</gene>
<name>A0A139X834_9CYAN</name>
<keyword evidence="2" id="KW-0812">Transmembrane</keyword>
<evidence type="ECO:0000256" key="2">
    <source>
        <dbReference type="SAM" id="Phobius"/>
    </source>
</evidence>
<reference evidence="3 4" key="1">
    <citation type="journal article" date="2013" name="Genome Biol. Evol.">
        <title>Genomes of Stigonematalean cyanobacteria (subsection V) and the evolution of oxygenic photosynthesis from prokaryotes to plastids.</title>
        <authorList>
            <person name="Dagan T."/>
            <person name="Roettger M."/>
            <person name="Stucken K."/>
            <person name="Landan G."/>
            <person name="Koch R."/>
            <person name="Major P."/>
            <person name="Gould S.B."/>
            <person name="Goremykin V.V."/>
            <person name="Rippka R."/>
            <person name="Tandeau de Marsac N."/>
            <person name="Gugger M."/>
            <person name="Lockhart P.J."/>
            <person name="Allen J.F."/>
            <person name="Brune I."/>
            <person name="Maus I."/>
            <person name="Puhler A."/>
            <person name="Martin W.F."/>
        </authorList>
    </citation>
    <scope>NUCLEOTIDE SEQUENCE [LARGE SCALE GENOMIC DNA]</scope>
    <source>
        <strain evidence="3 4">PCC 7110</strain>
    </source>
</reference>
<feature type="compositionally biased region" description="Polar residues" evidence="1">
    <location>
        <begin position="45"/>
        <end position="58"/>
    </location>
</feature>
<evidence type="ECO:0000256" key="1">
    <source>
        <dbReference type="SAM" id="MobiDB-lite"/>
    </source>
</evidence>
<keyword evidence="4" id="KW-1185">Reference proteome</keyword>
<organism evidence="3 4">
    <name type="scientific">Scytonema hofmannii PCC 7110</name>
    <dbReference type="NCBI Taxonomy" id="128403"/>
    <lineage>
        <taxon>Bacteria</taxon>
        <taxon>Bacillati</taxon>
        <taxon>Cyanobacteriota</taxon>
        <taxon>Cyanophyceae</taxon>
        <taxon>Nostocales</taxon>
        <taxon>Scytonemataceae</taxon>
        <taxon>Scytonema</taxon>
    </lineage>
</organism>
<keyword evidence="2" id="KW-0472">Membrane</keyword>
<dbReference type="RefSeq" id="WP_017739900.1">
    <property type="nucleotide sequence ID" value="NZ_KQ976354.1"/>
</dbReference>
<protein>
    <submittedName>
        <fullName evidence="3">Uncharacterized protein</fullName>
    </submittedName>
</protein>
<comment type="caution">
    <text evidence="3">The sequence shown here is derived from an EMBL/GenBank/DDBJ whole genome shotgun (WGS) entry which is preliminary data.</text>
</comment>